<protein>
    <submittedName>
        <fullName evidence="1">Uncharacterized protein</fullName>
    </submittedName>
</protein>
<proteinExistence type="predicted"/>
<dbReference type="Proteomes" id="UP000319852">
    <property type="component" value="Chromosome"/>
</dbReference>
<name>A0A517MR56_9BACT</name>
<sequence length="103" mass="11797">MNTAGNLQALQNGLARERWSHTFVMHLRIAAKVRWARAKVEYSKWISLRLAQTNRSKHTGSTSNLRLINLSVYPPSISKSISQNVRFTRCGRAKGVDPYRQQD</sequence>
<dbReference type="EMBL" id="CP036263">
    <property type="protein sequence ID" value="QDS97361.1"/>
    <property type="molecule type" value="Genomic_DNA"/>
</dbReference>
<gene>
    <name evidence="1" type="ORF">HG15A2_06220</name>
</gene>
<dbReference type="AlphaFoldDB" id="A0A517MR56"/>
<reference evidence="1 2" key="1">
    <citation type="submission" date="2019-02" db="EMBL/GenBank/DDBJ databases">
        <title>Deep-cultivation of Planctomycetes and their phenomic and genomic characterization uncovers novel biology.</title>
        <authorList>
            <person name="Wiegand S."/>
            <person name="Jogler M."/>
            <person name="Boedeker C."/>
            <person name="Pinto D."/>
            <person name="Vollmers J."/>
            <person name="Rivas-Marin E."/>
            <person name="Kohn T."/>
            <person name="Peeters S.H."/>
            <person name="Heuer A."/>
            <person name="Rast P."/>
            <person name="Oberbeckmann S."/>
            <person name="Bunk B."/>
            <person name="Jeske O."/>
            <person name="Meyerdierks A."/>
            <person name="Storesund J.E."/>
            <person name="Kallscheuer N."/>
            <person name="Luecker S."/>
            <person name="Lage O.M."/>
            <person name="Pohl T."/>
            <person name="Merkel B.J."/>
            <person name="Hornburger P."/>
            <person name="Mueller R.-W."/>
            <person name="Bruemmer F."/>
            <person name="Labrenz M."/>
            <person name="Spormann A.M."/>
            <person name="Op den Camp H."/>
            <person name="Overmann J."/>
            <person name="Amann R."/>
            <person name="Jetten M.S.M."/>
            <person name="Mascher T."/>
            <person name="Medema M.H."/>
            <person name="Devos D.P."/>
            <person name="Kaster A.-K."/>
            <person name="Ovreas L."/>
            <person name="Rohde M."/>
            <person name="Galperin M.Y."/>
            <person name="Jogler C."/>
        </authorList>
    </citation>
    <scope>NUCLEOTIDE SEQUENCE [LARGE SCALE GENOMIC DNA]</scope>
    <source>
        <strain evidence="1 2">HG15A2</strain>
    </source>
</reference>
<evidence type="ECO:0000313" key="1">
    <source>
        <dbReference type="EMBL" id="QDS97361.1"/>
    </source>
</evidence>
<keyword evidence="2" id="KW-1185">Reference proteome</keyword>
<organism evidence="1 2">
    <name type="scientific">Adhaeretor mobilis</name>
    <dbReference type="NCBI Taxonomy" id="1930276"/>
    <lineage>
        <taxon>Bacteria</taxon>
        <taxon>Pseudomonadati</taxon>
        <taxon>Planctomycetota</taxon>
        <taxon>Planctomycetia</taxon>
        <taxon>Pirellulales</taxon>
        <taxon>Lacipirellulaceae</taxon>
        <taxon>Adhaeretor</taxon>
    </lineage>
</organism>
<accession>A0A517MR56</accession>
<evidence type="ECO:0000313" key="2">
    <source>
        <dbReference type="Proteomes" id="UP000319852"/>
    </source>
</evidence>
<dbReference type="KEGG" id="amob:HG15A2_06220"/>